<dbReference type="InterPro" id="IPR000253">
    <property type="entry name" value="FHA_dom"/>
</dbReference>
<dbReference type="AlphaFoldDB" id="A0A835CVJ6"/>
<dbReference type="SMART" id="SM00240">
    <property type="entry name" value="FHA"/>
    <property type="match status" value="1"/>
</dbReference>
<dbReference type="InterPro" id="IPR008984">
    <property type="entry name" value="SMAD_FHA_dom_sf"/>
</dbReference>
<dbReference type="EMBL" id="JACMRX010000001">
    <property type="protein sequence ID" value="KAF7998159.1"/>
    <property type="molecule type" value="Genomic_DNA"/>
</dbReference>
<organism evidence="2 3">
    <name type="scientific">Aphidius gifuensis</name>
    <name type="common">Parasitoid wasp</name>
    <dbReference type="NCBI Taxonomy" id="684658"/>
    <lineage>
        <taxon>Eukaryota</taxon>
        <taxon>Metazoa</taxon>
        <taxon>Ecdysozoa</taxon>
        <taxon>Arthropoda</taxon>
        <taxon>Hexapoda</taxon>
        <taxon>Insecta</taxon>
        <taxon>Pterygota</taxon>
        <taxon>Neoptera</taxon>
        <taxon>Endopterygota</taxon>
        <taxon>Hymenoptera</taxon>
        <taxon>Apocrita</taxon>
        <taxon>Ichneumonoidea</taxon>
        <taxon>Braconidae</taxon>
        <taxon>Aphidiinae</taxon>
        <taxon>Aphidius</taxon>
    </lineage>
</organism>
<dbReference type="Gene3D" id="2.60.200.20">
    <property type="match status" value="1"/>
</dbReference>
<gene>
    <name evidence="2" type="ORF">HCN44_009557</name>
</gene>
<reference evidence="2 3" key="1">
    <citation type="submission" date="2020-08" db="EMBL/GenBank/DDBJ databases">
        <title>Aphidius gifuensis genome sequencing and assembly.</title>
        <authorList>
            <person name="Du Z."/>
        </authorList>
    </citation>
    <scope>NUCLEOTIDE SEQUENCE [LARGE SCALE GENOMIC DNA]</scope>
    <source>
        <strain evidence="2">YNYX2018</strain>
        <tissue evidence="2">Adults</tissue>
    </source>
</reference>
<evidence type="ECO:0000313" key="3">
    <source>
        <dbReference type="Proteomes" id="UP000639338"/>
    </source>
</evidence>
<dbReference type="PROSITE" id="PS50006">
    <property type="entry name" value="FHA_DOMAIN"/>
    <property type="match status" value="1"/>
</dbReference>
<protein>
    <recommendedName>
        <fullName evidence="1">FHA domain-containing protein</fullName>
    </recommendedName>
</protein>
<evidence type="ECO:0000313" key="2">
    <source>
        <dbReference type="EMBL" id="KAF7998159.1"/>
    </source>
</evidence>
<proteinExistence type="predicted"/>
<accession>A0A835CVJ6</accession>
<comment type="caution">
    <text evidence="2">The sequence shown here is derived from an EMBL/GenBank/DDBJ whole genome shotgun (WGS) entry which is preliminary data.</text>
</comment>
<name>A0A835CVJ6_APHGI</name>
<sequence>MSVRKVGIFCICGKKIPIYSNLVYVGTHSTCEIKLENDSLSKFHASFQWTNSGIVITDLNSQTKTQVNNVVLKPLEPVLIITTPAIITIGKLKGLLIIDEIPLKDMAKAVRDTLRLTTGLFTTSTCVKCNDKFLRKKMNLEELCNFKKRDMSLYCCVCKKKINKIHLMSNLNQTRHCT</sequence>
<dbReference type="CDD" id="cd00060">
    <property type="entry name" value="FHA"/>
    <property type="match status" value="1"/>
</dbReference>
<feature type="domain" description="FHA" evidence="1">
    <location>
        <begin position="23"/>
        <end position="72"/>
    </location>
</feature>
<dbReference type="Pfam" id="PF00498">
    <property type="entry name" value="FHA"/>
    <property type="match status" value="1"/>
</dbReference>
<dbReference type="SUPFAM" id="SSF49879">
    <property type="entry name" value="SMAD/FHA domain"/>
    <property type="match status" value="1"/>
</dbReference>
<keyword evidence="3" id="KW-1185">Reference proteome</keyword>
<dbReference type="Proteomes" id="UP000639338">
    <property type="component" value="Unassembled WGS sequence"/>
</dbReference>
<evidence type="ECO:0000259" key="1">
    <source>
        <dbReference type="PROSITE" id="PS50006"/>
    </source>
</evidence>